<dbReference type="OrthoDB" id="9775224at2"/>
<dbReference type="PANTHER" id="PTHR34383">
    <property type="entry name" value="POLYPHOSPHATE:AMP PHOSPHOTRANSFERASE-RELATED"/>
    <property type="match status" value="1"/>
</dbReference>
<dbReference type="STRING" id="1123071.SAMN02745181_1512"/>
<dbReference type="Gene3D" id="3.40.50.300">
    <property type="entry name" value="P-loop containing nucleotide triphosphate hydrolases"/>
    <property type="match status" value="1"/>
</dbReference>
<keyword evidence="7" id="KW-1185">Reference proteome</keyword>
<dbReference type="Pfam" id="PF03976">
    <property type="entry name" value="PPK2"/>
    <property type="match status" value="1"/>
</dbReference>
<reference evidence="6 7" key="1">
    <citation type="submission" date="2016-11" db="EMBL/GenBank/DDBJ databases">
        <authorList>
            <person name="Jaros S."/>
            <person name="Januszkiewicz K."/>
            <person name="Wedrychowicz H."/>
        </authorList>
    </citation>
    <scope>NUCLEOTIDE SEQUENCE [LARGE SCALE GENOMIC DNA]</scope>
    <source>
        <strain evidence="6 7">DSM 18772</strain>
    </source>
</reference>
<dbReference type="InterPro" id="IPR027417">
    <property type="entry name" value="P-loop_NTPase"/>
</dbReference>
<feature type="region of interest" description="Disordered" evidence="4">
    <location>
        <begin position="22"/>
        <end position="41"/>
    </location>
</feature>
<dbReference type="GO" id="GO:0008976">
    <property type="term" value="F:polyphosphate kinase activity"/>
    <property type="evidence" value="ECO:0007669"/>
    <property type="project" value="InterPro"/>
</dbReference>
<accession>A0A1M6HM79</accession>
<dbReference type="AlphaFoldDB" id="A0A1M6HM79"/>
<evidence type="ECO:0000313" key="7">
    <source>
        <dbReference type="Proteomes" id="UP000184510"/>
    </source>
</evidence>
<comment type="similarity">
    <text evidence="1">Belongs to the polyphosphate kinase 2 (PPK2) family. Class I subfamily.</text>
</comment>
<evidence type="ECO:0000259" key="5">
    <source>
        <dbReference type="Pfam" id="PF03976"/>
    </source>
</evidence>
<dbReference type="InterPro" id="IPR022300">
    <property type="entry name" value="PPK2-rel_1"/>
</dbReference>
<evidence type="ECO:0000256" key="4">
    <source>
        <dbReference type="SAM" id="MobiDB-lite"/>
    </source>
</evidence>
<dbReference type="InParanoid" id="A0A1M6HM79"/>
<feature type="domain" description="Polyphosphate kinase-2-related" evidence="5">
    <location>
        <begin position="40"/>
        <end position="274"/>
    </location>
</feature>
<dbReference type="EMBL" id="FQYR01000003">
    <property type="protein sequence ID" value="SHJ23270.1"/>
    <property type="molecule type" value="Genomic_DNA"/>
</dbReference>
<evidence type="ECO:0000256" key="3">
    <source>
        <dbReference type="ARBA" id="ARBA00022777"/>
    </source>
</evidence>
<dbReference type="PIRSF" id="PIRSF028756">
    <property type="entry name" value="PPK2_prd"/>
    <property type="match status" value="1"/>
</dbReference>
<evidence type="ECO:0000256" key="2">
    <source>
        <dbReference type="ARBA" id="ARBA00022679"/>
    </source>
</evidence>
<proteinExistence type="inferred from homology"/>
<keyword evidence="2 6" id="KW-0808">Transferase</keyword>
<name>A0A1M6HM79_9BACT</name>
<keyword evidence="3" id="KW-0418">Kinase</keyword>
<dbReference type="InterPro" id="IPR022488">
    <property type="entry name" value="PPK2-related"/>
</dbReference>
<organism evidence="6 7">
    <name type="scientific">Rubritalea squalenifaciens DSM 18772</name>
    <dbReference type="NCBI Taxonomy" id="1123071"/>
    <lineage>
        <taxon>Bacteria</taxon>
        <taxon>Pseudomonadati</taxon>
        <taxon>Verrucomicrobiota</taxon>
        <taxon>Verrucomicrobiia</taxon>
        <taxon>Verrucomicrobiales</taxon>
        <taxon>Rubritaleaceae</taxon>
        <taxon>Rubritalea</taxon>
    </lineage>
</organism>
<dbReference type="RefSeq" id="WP_143158874.1">
    <property type="nucleotide sequence ID" value="NZ_FQYR01000003.1"/>
</dbReference>
<gene>
    <name evidence="6" type="ORF">SAMN02745181_1512</name>
</gene>
<protein>
    <submittedName>
        <fullName evidence="6">Polyphosphate:nucleotide phosphotransferase, PPK2 family</fullName>
    </submittedName>
</protein>
<dbReference type="NCBIfam" id="TIGR03709">
    <property type="entry name" value="PPK2_rel_1"/>
    <property type="match status" value="1"/>
</dbReference>
<sequence length="300" mass="35731">MKIYRDLFKKLAHQYRVSDPDSFNLKDVDPKDTGGLEGGDKDEAKKVLEDAKHELRDLQNVLYADDKWSILLIFQAMDAAGKDSTIEHVMTGINPQGCQVSSFGVPGPEEMEHDFMWRCINKLPQRGRIGIFNRSYYEETLVVRVHPQILEGQKLPDQFKREEIWQERFEDIRNFEKYLARNGTLILKFFLHVSKEEQKKRLLRRLDRPEKNWKFNVNDVHERQLWYNYQMCYEEMIKETSTEYAPWFVIPADHKWFTRSVVASAVEQAIESLNLQYPRLEHHDHEKIKRGRDLLENEDD</sequence>
<dbReference type="InterPro" id="IPR016898">
    <property type="entry name" value="Polyphosphate_phosphotransfera"/>
</dbReference>
<dbReference type="SUPFAM" id="SSF52540">
    <property type="entry name" value="P-loop containing nucleoside triphosphate hydrolases"/>
    <property type="match status" value="1"/>
</dbReference>
<dbReference type="Proteomes" id="UP000184510">
    <property type="component" value="Unassembled WGS sequence"/>
</dbReference>
<dbReference type="PANTHER" id="PTHR34383:SF3">
    <property type="entry name" value="POLYPHOSPHATE:AMP PHOSPHOTRANSFERASE"/>
    <property type="match status" value="1"/>
</dbReference>
<evidence type="ECO:0000313" key="6">
    <source>
        <dbReference type="EMBL" id="SHJ23270.1"/>
    </source>
</evidence>
<evidence type="ECO:0000256" key="1">
    <source>
        <dbReference type="ARBA" id="ARBA00009924"/>
    </source>
</evidence>
<dbReference type="GO" id="GO:0006797">
    <property type="term" value="P:polyphosphate metabolic process"/>
    <property type="evidence" value="ECO:0007669"/>
    <property type="project" value="InterPro"/>
</dbReference>